<evidence type="ECO:0000256" key="10">
    <source>
        <dbReference type="ARBA" id="ARBA00047785"/>
    </source>
</evidence>
<dbReference type="Pfam" id="PF13444">
    <property type="entry name" value="Acetyltransf_5"/>
    <property type="match status" value="1"/>
</dbReference>
<comment type="catalytic activity">
    <reaction evidence="10">
        <text>a (3R)-hydroxyacyl-[ACP] + L-ornithine = a lyso-ornithine lipid + holo-[ACP] + H(+)</text>
        <dbReference type="Rhea" id="RHEA:20633"/>
        <dbReference type="Rhea" id="RHEA-COMP:9685"/>
        <dbReference type="Rhea" id="RHEA-COMP:9945"/>
        <dbReference type="ChEBI" id="CHEBI:15378"/>
        <dbReference type="ChEBI" id="CHEBI:46911"/>
        <dbReference type="ChEBI" id="CHEBI:64479"/>
        <dbReference type="ChEBI" id="CHEBI:78827"/>
        <dbReference type="ChEBI" id="CHEBI:138482"/>
        <dbReference type="EC" id="2.3.2.30"/>
    </reaction>
    <physiologicalReaction direction="left-to-right" evidence="10">
        <dbReference type="Rhea" id="RHEA:20634"/>
    </physiologicalReaction>
</comment>
<dbReference type="InterPro" id="IPR052351">
    <property type="entry name" value="Ornithine_N-alpha-AT"/>
</dbReference>
<evidence type="ECO:0000256" key="4">
    <source>
        <dbReference type="ARBA" id="ARBA00023098"/>
    </source>
</evidence>
<dbReference type="EMBL" id="CP143423">
    <property type="protein sequence ID" value="WVX48955.1"/>
    <property type="molecule type" value="Genomic_DNA"/>
</dbReference>
<comment type="pathway">
    <text evidence="1">Lipid metabolism.</text>
</comment>
<gene>
    <name evidence="11" type="ORF">ROLI_020400</name>
</gene>
<sequence length="254" mass="28072">MDEKPPSAFSVKIAQTEAERQAAQRLRYRVFVQELGGGGDMVDHLGGLEVDRFDAHADHLLLSDTASQEVVGVYRLMRSDQARAAGQFYSADEYDLSVLLNSGRNLLELGRSCLHPDYRGGMAMYHLWNALADYIAQHDIHVLFGVASFHGTDIAKLAAPLSVLHHRYLAPQDLRVKTLPDAFQSMDIIPSADLEVRAAMRAVPALIKAYLRLGGFVGEGAYIDHAFNTTDVCLILDTARMNERQARLYRGASG</sequence>
<evidence type="ECO:0000256" key="2">
    <source>
        <dbReference type="ARBA" id="ARBA00022516"/>
    </source>
</evidence>
<reference evidence="12" key="2">
    <citation type="submission" date="2024-01" db="EMBL/GenBank/DDBJ databases">
        <title>Roseobacter fucihabitans sp. nov., isolated from the brown alga Fucus spiralis.</title>
        <authorList>
            <person name="Hahnke S."/>
            <person name="Berger M."/>
            <person name="Schlingloff A."/>
            <person name="Athale I."/>
            <person name="Neumann-Schaal M."/>
            <person name="Adenaya A."/>
            <person name="Poehlein A."/>
            <person name="Daniel R."/>
            <person name="Pertersen J."/>
            <person name="Brinkhoff T."/>
        </authorList>
    </citation>
    <scope>NUCLEOTIDE SEQUENCE [LARGE SCALE GENOMIC DNA]</scope>
    <source>
        <strain evidence="12">B14</strain>
    </source>
</reference>
<name>A0ABZ2BUS0_9RHOB</name>
<dbReference type="Gene3D" id="3.40.630.30">
    <property type="match status" value="1"/>
</dbReference>
<accession>A0ABZ2BUS0</accession>
<evidence type="ECO:0000313" key="12">
    <source>
        <dbReference type="Proteomes" id="UP001318682"/>
    </source>
</evidence>
<dbReference type="RefSeq" id="WP_187430761.1">
    <property type="nucleotide sequence ID" value="NZ_CP143423.1"/>
</dbReference>
<evidence type="ECO:0000256" key="6">
    <source>
        <dbReference type="ARBA" id="ARBA00038095"/>
    </source>
</evidence>
<evidence type="ECO:0000256" key="3">
    <source>
        <dbReference type="ARBA" id="ARBA00022679"/>
    </source>
</evidence>
<dbReference type="EC" id="2.3.2.30" evidence="7"/>
<reference evidence="11 12" key="1">
    <citation type="submission" date="2015-07" db="EMBL/GenBank/DDBJ databases">
        <authorList>
            <person name="Voget S."/>
            <person name="Dogs M."/>
            <person name="Brinkhoff T.H."/>
            <person name="Daniel R."/>
        </authorList>
    </citation>
    <scope>NUCLEOTIDE SEQUENCE [LARGE SCALE GENOMIC DNA]</scope>
    <source>
        <strain evidence="11 12">B14</strain>
    </source>
</reference>
<keyword evidence="5" id="KW-0012">Acyltransferase</keyword>
<evidence type="ECO:0000256" key="8">
    <source>
        <dbReference type="ARBA" id="ARBA00039866"/>
    </source>
</evidence>
<dbReference type="InterPro" id="IPR016181">
    <property type="entry name" value="Acyl_CoA_acyltransferase"/>
</dbReference>
<organism evidence="11 12">
    <name type="scientific">Roseobacter fucihabitans</name>
    <dbReference type="NCBI Taxonomy" id="1537242"/>
    <lineage>
        <taxon>Bacteria</taxon>
        <taxon>Pseudomonadati</taxon>
        <taxon>Pseudomonadota</taxon>
        <taxon>Alphaproteobacteria</taxon>
        <taxon>Rhodobacterales</taxon>
        <taxon>Roseobacteraceae</taxon>
        <taxon>Roseobacter</taxon>
    </lineage>
</organism>
<evidence type="ECO:0000256" key="9">
    <source>
        <dbReference type="ARBA" id="ARBA00045724"/>
    </source>
</evidence>
<dbReference type="SUPFAM" id="SSF55729">
    <property type="entry name" value="Acyl-CoA N-acyltransferases (Nat)"/>
    <property type="match status" value="1"/>
</dbReference>
<protein>
    <recommendedName>
        <fullName evidence="8">L-ornithine N(alpha)-acyltransferase</fullName>
        <ecNumber evidence="7">2.3.2.30</ecNumber>
    </recommendedName>
</protein>
<comment type="similarity">
    <text evidence="6">Belongs to the acetyltransferase family. OlsB subfamily.</text>
</comment>
<keyword evidence="2" id="KW-0444">Lipid biosynthesis</keyword>
<evidence type="ECO:0000256" key="7">
    <source>
        <dbReference type="ARBA" id="ARBA00039058"/>
    </source>
</evidence>
<keyword evidence="4" id="KW-0443">Lipid metabolism</keyword>
<dbReference type="Proteomes" id="UP001318682">
    <property type="component" value="Chromosome"/>
</dbReference>
<evidence type="ECO:0000256" key="1">
    <source>
        <dbReference type="ARBA" id="ARBA00005189"/>
    </source>
</evidence>
<evidence type="ECO:0000313" key="11">
    <source>
        <dbReference type="EMBL" id="WVX48955.1"/>
    </source>
</evidence>
<dbReference type="PANTHER" id="PTHR37323:SF1">
    <property type="entry name" value="L-ORNITHINE N(ALPHA)-ACYLTRANSFERASE"/>
    <property type="match status" value="1"/>
</dbReference>
<proteinExistence type="inferred from homology"/>
<comment type="function">
    <text evidence="9">Catalyzes the first step in the biosynthesis of ornithine lipids, which are phosphorus-free membrane lipids. Catalyzes the 3-hydroxyacyl-acyl carrier protein-dependent acylation of ornithine to form lyso-ornithine lipid (LOL).</text>
</comment>
<dbReference type="PANTHER" id="PTHR37323">
    <property type="entry name" value="GCN5-RELATED N-ACETYLTRANSFERASE"/>
    <property type="match status" value="1"/>
</dbReference>
<keyword evidence="3" id="KW-0808">Transferase</keyword>
<keyword evidence="12" id="KW-1185">Reference proteome</keyword>
<evidence type="ECO:0000256" key="5">
    <source>
        <dbReference type="ARBA" id="ARBA00023315"/>
    </source>
</evidence>